<organism evidence="2 3">
    <name type="scientific">Suillus discolor</name>
    <dbReference type="NCBI Taxonomy" id="1912936"/>
    <lineage>
        <taxon>Eukaryota</taxon>
        <taxon>Fungi</taxon>
        <taxon>Dikarya</taxon>
        <taxon>Basidiomycota</taxon>
        <taxon>Agaricomycotina</taxon>
        <taxon>Agaricomycetes</taxon>
        <taxon>Agaricomycetidae</taxon>
        <taxon>Boletales</taxon>
        <taxon>Suillineae</taxon>
        <taxon>Suillaceae</taxon>
        <taxon>Suillus</taxon>
    </lineage>
</organism>
<feature type="transmembrane region" description="Helical" evidence="1">
    <location>
        <begin position="28"/>
        <end position="48"/>
    </location>
</feature>
<proteinExistence type="predicted"/>
<dbReference type="GeneID" id="64698482"/>
<reference evidence="2" key="1">
    <citation type="journal article" date="2020" name="New Phytol.">
        <title>Comparative genomics reveals dynamic genome evolution in host specialist ectomycorrhizal fungi.</title>
        <authorList>
            <person name="Lofgren L.A."/>
            <person name="Nguyen N.H."/>
            <person name="Vilgalys R."/>
            <person name="Ruytinx J."/>
            <person name="Liao H.L."/>
            <person name="Branco S."/>
            <person name="Kuo A."/>
            <person name="LaButti K."/>
            <person name="Lipzen A."/>
            <person name="Andreopoulos W."/>
            <person name="Pangilinan J."/>
            <person name="Riley R."/>
            <person name="Hundley H."/>
            <person name="Na H."/>
            <person name="Barry K."/>
            <person name="Grigoriev I.V."/>
            <person name="Stajich J.E."/>
            <person name="Kennedy P.G."/>
        </authorList>
    </citation>
    <scope>NUCLEOTIDE SEQUENCE</scope>
    <source>
        <strain evidence="2">FC423</strain>
    </source>
</reference>
<dbReference type="Proteomes" id="UP000823399">
    <property type="component" value="Unassembled WGS sequence"/>
</dbReference>
<dbReference type="EMBL" id="JABBWM010000010">
    <property type="protein sequence ID" value="KAG2114283.1"/>
    <property type="molecule type" value="Genomic_DNA"/>
</dbReference>
<name>A0A9P7JXH7_9AGAM</name>
<accession>A0A9P7JXH7</accession>
<dbReference type="AlphaFoldDB" id="A0A9P7JXH7"/>
<evidence type="ECO:0000313" key="3">
    <source>
        <dbReference type="Proteomes" id="UP000823399"/>
    </source>
</evidence>
<keyword evidence="3" id="KW-1185">Reference proteome</keyword>
<comment type="caution">
    <text evidence="2">The sequence shown here is derived from an EMBL/GenBank/DDBJ whole genome shotgun (WGS) entry which is preliminary data.</text>
</comment>
<sequence>MVLTLIRAIQHWRMNPSRLYVALVNHNISYYACGFLLSVTNIVGSLLFQYSYQNILYDFEFMTLAILATRMHLHLWQTDQRAHGSGSLMHIPMSDVPSVNSMA</sequence>
<dbReference type="RefSeq" id="XP_041296396.1">
    <property type="nucleotide sequence ID" value="XM_041436223.1"/>
</dbReference>
<keyword evidence="1" id="KW-0812">Transmembrane</keyword>
<protein>
    <submittedName>
        <fullName evidence="2">Uncharacterized protein</fullName>
    </submittedName>
</protein>
<keyword evidence="1" id="KW-1133">Transmembrane helix</keyword>
<dbReference type="OrthoDB" id="2676384at2759"/>
<evidence type="ECO:0000313" key="2">
    <source>
        <dbReference type="EMBL" id="KAG2114283.1"/>
    </source>
</evidence>
<evidence type="ECO:0000256" key="1">
    <source>
        <dbReference type="SAM" id="Phobius"/>
    </source>
</evidence>
<gene>
    <name evidence="2" type="ORF">F5147DRAFT_678831</name>
</gene>
<keyword evidence="1" id="KW-0472">Membrane</keyword>